<dbReference type="Pfam" id="PF02627">
    <property type="entry name" value="CMD"/>
    <property type="match status" value="1"/>
</dbReference>
<dbReference type="SUPFAM" id="SSF69118">
    <property type="entry name" value="AhpD-like"/>
    <property type="match status" value="2"/>
</dbReference>
<gene>
    <name evidence="2" type="ORF">D9543_03325</name>
</gene>
<protein>
    <submittedName>
        <fullName evidence="2">Alkylhydroperoxidase domain protein</fullName>
    </submittedName>
</protein>
<comment type="caution">
    <text evidence="2">The sequence shown here is derived from an EMBL/GenBank/DDBJ whole genome shotgun (WGS) entry which is preliminary data.</text>
</comment>
<evidence type="ECO:0000313" key="3">
    <source>
        <dbReference type="Proteomes" id="UP000270649"/>
    </source>
</evidence>
<dbReference type="InterPro" id="IPR010195">
    <property type="entry name" value="Uncharacterised_peroxidase-rel"/>
</dbReference>
<dbReference type="InterPro" id="IPR023982">
    <property type="entry name" value="CHP04029_CMD-like"/>
</dbReference>
<keyword evidence="2" id="KW-0575">Peroxidase</keyword>
<dbReference type="InterPro" id="IPR003779">
    <property type="entry name" value="CMD-like"/>
</dbReference>
<dbReference type="NCBIfam" id="TIGR04029">
    <property type="entry name" value="CMD_Avi_7170"/>
    <property type="match status" value="1"/>
</dbReference>
<feature type="domain" description="Carboxymuconolactone decarboxylase-like" evidence="1">
    <location>
        <begin position="266"/>
        <end position="346"/>
    </location>
</feature>
<dbReference type="InterPro" id="IPR029032">
    <property type="entry name" value="AhpD-like"/>
</dbReference>
<dbReference type="Gene3D" id="1.20.1290.10">
    <property type="entry name" value="AhpD-like"/>
    <property type="match status" value="2"/>
</dbReference>
<accession>A0A3M0H617</accession>
<dbReference type="InterPro" id="IPR004675">
    <property type="entry name" value="AhpD_core"/>
</dbReference>
<evidence type="ECO:0000259" key="1">
    <source>
        <dbReference type="Pfam" id="PF02627"/>
    </source>
</evidence>
<dbReference type="GeneID" id="92745572"/>
<name>A0A3M0H617_9CORY</name>
<dbReference type="PANTHER" id="PTHR35446">
    <property type="entry name" value="SI:CH211-175M2.5"/>
    <property type="match status" value="1"/>
</dbReference>
<proteinExistence type="predicted"/>
<keyword evidence="2" id="KW-0560">Oxidoreductase</keyword>
<dbReference type="NCBIfam" id="TIGR00778">
    <property type="entry name" value="ahpD_dom"/>
    <property type="match status" value="1"/>
</dbReference>
<evidence type="ECO:0000313" key="2">
    <source>
        <dbReference type="EMBL" id="RMB63037.1"/>
    </source>
</evidence>
<dbReference type="AlphaFoldDB" id="A0A3M0H617"/>
<dbReference type="PANTHER" id="PTHR35446:SF2">
    <property type="entry name" value="CARBOXYMUCONOLACTONE DECARBOXYLASE-LIKE DOMAIN-CONTAINING PROTEIN"/>
    <property type="match status" value="1"/>
</dbReference>
<dbReference type="RefSeq" id="WP_121910474.1">
    <property type="nucleotide sequence ID" value="NZ_CP068292.1"/>
</dbReference>
<reference evidence="2 3" key="1">
    <citation type="submission" date="2018-10" db="EMBL/GenBank/DDBJ databases">
        <title>Corynebacterium macginleyi genome sequencing and assembly of the type strain and two clinical samples.</title>
        <authorList>
            <person name="Bernier A.-M."/>
            <person name="Bernard K."/>
        </authorList>
    </citation>
    <scope>NUCLEOTIDE SEQUENCE [LARGE SCALE GENOMIC DNA]</scope>
    <source>
        <strain evidence="2 3">NML 120205</strain>
    </source>
</reference>
<sequence>MVDIINELSGASEEVQRLRTARPQAQDNAQLSFSALLEPEDPGTFSYVERYAIAAFTAAINHAPAATFYFDLLSDEASEPLVAAVRAAARRGASTGPYQDADFLVFGENAAGEAQDSEGALGKRLSAACEWAHLLSFHPKNASPQAIGHLDAAGWSATDIVSLSQLVSFLAFQLRVAHGLSVLSGQAPTVLEARRATGEIQPDWEATENTLQPDGVIPDHFVNHSLGWLPWVAPLPKEDFTPAHMDALIKPERIDSEYFRVLARDPAALQARTLTDLDIFYNTEGGLSRADRELAATVVSRFNGCVYCASVHQARCVKEGGEREIVDRLLAEGVTADLGSGEWDLIRRAALALTSSPISFDAALCAELRDSGFDDQSIVDIIYASSFFNWANRLMLTLGQANVPERYR</sequence>
<dbReference type="EMBL" id="REGC01000003">
    <property type="protein sequence ID" value="RMB63037.1"/>
    <property type="molecule type" value="Genomic_DNA"/>
</dbReference>
<dbReference type="GO" id="GO:0051920">
    <property type="term" value="F:peroxiredoxin activity"/>
    <property type="evidence" value="ECO:0007669"/>
    <property type="project" value="InterPro"/>
</dbReference>
<dbReference type="Proteomes" id="UP000270649">
    <property type="component" value="Unassembled WGS sequence"/>
</dbReference>
<dbReference type="NCBIfam" id="TIGR01926">
    <property type="entry name" value="peroxid_rel"/>
    <property type="match status" value="1"/>
</dbReference>
<dbReference type="InterPro" id="IPR023923">
    <property type="entry name" value="AhpD_Avi7169"/>
</dbReference>
<organism evidence="2 3">
    <name type="scientific">Corynebacterium macginleyi</name>
    <dbReference type="NCBI Taxonomy" id="38290"/>
    <lineage>
        <taxon>Bacteria</taxon>
        <taxon>Bacillati</taxon>
        <taxon>Actinomycetota</taxon>
        <taxon>Actinomycetes</taxon>
        <taxon>Mycobacteriales</taxon>
        <taxon>Corynebacteriaceae</taxon>
        <taxon>Corynebacterium</taxon>
    </lineage>
</organism>
<dbReference type="NCBIfam" id="TIGR04030">
    <property type="entry name" value="perox_Avi_7169"/>
    <property type="match status" value="1"/>
</dbReference>